<organism evidence="1 2">
    <name type="scientific">Dibothriocephalus latus</name>
    <name type="common">Fish tapeworm</name>
    <name type="synonym">Diphyllobothrium latum</name>
    <dbReference type="NCBI Taxonomy" id="60516"/>
    <lineage>
        <taxon>Eukaryota</taxon>
        <taxon>Metazoa</taxon>
        <taxon>Spiralia</taxon>
        <taxon>Lophotrochozoa</taxon>
        <taxon>Platyhelminthes</taxon>
        <taxon>Cestoda</taxon>
        <taxon>Eucestoda</taxon>
        <taxon>Diphyllobothriidea</taxon>
        <taxon>Diphyllobothriidae</taxon>
        <taxon>Dibothriocephalus</taxon>
    </lineage>
</organism>
<sequence length="109" mass="12356">MPSERFTQMVFQTHDGKMAFMTENGVVLDAFAVTDESKNDCVHALTLIRLVSPVMLMDIYLELCPHIHNIYRRADGLPSVRGVPAPARVFKILFIIRCSQTPRPKGIRN</sequence>
<accession>A0A3P7LJI2</accession>
<dbReference type="Proteomes" id="UP000281553">
    <property type="component" value="Unassembled WGS sequence"/>
</dbReference>
<evidence type="ECO:0000313" key="2">
    <source>
        <dbReference type="Proteomes" id="UP000281553"/>
    </source>
</evidence>
<reference evidence="1 2" key="1">
    <citation type="submission" date="2018-11" db="EMBL/GenBank/DDBJ databases">
        <authorList>
            <consortium name="Pathogen Informatics"/>
        </authorList>
    </citation>
    <scope>NUCLEOTIDE SEQUENCE [LARGE SCALE GENOMIC DNA]</scope>
</reference>
<dbReference type="AlphaFoldDB" id="A0A3P7LJI2"/>
<keyword evidence="2" id="KW-1185">Reference proteome</keyword>
<name>A0A3P7LJI2_DIBLA</name>
<dbReference type="EMBL" id="UYRU01048399">
    <property type="protein sequence ID" value="VDN10068.1"/>
    <property type="molecule type" value="Genomic_DNA"/>
</dbReference>
<evidence type="ECO:0000313" key="1">
    <source>
        <dbReference type="EMBL" id="VDN10068.1"/>
    </source>
</evidence>
<proteinExistence type="predicted"/>
<protein>
    <submittedName>
        <fullName evidence="1">Uncharacterized protein</fullName>
    </submittedName>
</protein>
<gene>
    <name evidence="1" type="ORF">DILT_LOCUS5899</name>
</gene>